<dbReference type="Gene3D" id="3.20.20.70">
    <property type="entry name" value="Aldolase class I"/>
    <property type="match status" value="1"/>
</dbReference>
<dbReference type="InParanoid" id="A0A5J5FA57"/>
<dbReference type="EMBL" id="VXIS01000013">
    <property type="protein sequence ID" value="KAA8913646.1"/>
    <property type="molecule type" value="Genomic_DNA"/>
</dbReference>
<keyword evidence="4" id="KW-0560">Oxidoreductase</keyword>
<dbReference type="AlphaFoldDB" id="A0A5J5FA57"/>
<dbReference type="OrthoDB" id="1663137at2759"/>
<organism evidence="6 7">
    <name type="scientific">Sphaerosporella brunnea</name>
    <dbReference type="NCBI Taxonomy" id="1250544"/>
    <lineage>
        <taxon>Eukaryota</taxon>
        <taxon>Fungi</taxon>
        <taxon>Dikarya</taxon>
        <taxon>Ascomycota</taxon>
        <taxon>Pezizomycotina</taxon>
        <taxon>Pezizomycetes</taxon>
        <taxon>Pezizales</taxon>
        <taxon>Pyronemataceae</taxon>
        <taxon>Sphaerosporella</taxon>
    </lineage>
</organism>
<feature type="domain" description="NADH:flavin oxidoreductase/NADH oxidase N-terminal" evidence="5">
    <location>
        <begin position="17"/>
        <end position="366"/>
    </location>
</feature>
<keyword evidence="7" id="KW-1185">Reference proteome</keyword>
<name>A0A5J5FA57_9PEZI</name>
<dbReference type="Proteomes" id="UP000326924">
    <property type="component" value="Unassembled WGS sequence"/>
</dbReference>
<dbReference type="CDD" id="cd04733">
    <property type="entry name" value="OYE_like_2_FMN"/>
    <property type="match status" value="1"/>
</dbReference>
<dbReference type="GO" id="GO:0016491">
    <property type="term" value="F:oxidoreductase activity"/>
    <property type="evidence" value="ECO:0007669"/>
    <property type="project" value="UniProtKB-KW"/>
</dbReference>
<keyword evidence="3" id="KW-0288">FMN</keyword>
<keyword evidence="2" id="KW-0285">Flavoprotein</keyword>
<dbReference type="InterPro" id="IPR001155">
    <property type="entry name" value="OxRdtase_FMN_N"/>
</dbReference>
<evidence type="ECO:0000256" key="3">
    <source>
        <dbReference type="ARBA" id="ARBA00022643"/>
    </source>
</evidence>
<evidence type="ECO:0000259" key="5">
    <source>
        <dbReference type="Pfam" id="PF00724"/>
    </source>
</evidence>
<accession>A0A5J5FA57</accession>
<dbReference type="InterPro" id="IPR013785">
    <property type="entry name" value="Aldolase_TIM"/>
</dbReference>
<gene>
    <name evidence="6" type="ORF">FN846DRAFT_806693</name>
</gene>
<comment type="caution">
    <text evidence="6">The sequence shown here is derived from an EMBL/GenBank/DDBJ whole genome shotgun (WGS) entry which is preliminary data.</text>
</comment>
<dbReference type="PANTHER" id="PTHR43656:SF2">
    <property type="entry name" value="BINDING OXIDOREDUCTASE, PUTATIVE (AFU_ORTHOLOGUE AFUA_2G08260)-RELATED"/>
    <property type="match status" value="1"/>
</dbReference>
<evidence type="ECO:0000256" key="4">
    <source>
        <dbReference type="ARBA" id="ARBA00023002"/>
    </source>
</evidence>
<dbReference type="GO" id="GO:0010181">
    <property type="term" value="F:FMN binding"/>
    <property type="evidence" value="ECO:0007669"/>
    <property type="project" value="InterPro"/>
</dbReference>
<reference evidence="6 7" key="1">
    <citation type="submission" date="2019-09" db="EMBL/GenBank/DDBJ databases">
        <title>Draft genome of the ectomycorrhizal ascomycete Sphaerosporella brunnea.</title>
        <authorList>
            <consortium name="DOE Joint Genome Institute"/>
            <person name="Benucci G.M."/>
            <person name="Marozzi G."/>
            <person name="Antonielli L."/>
            <person name="Sanchez S."/>
            <person name="Marco P."/>
            <person name="Wang X."/>
            <person name="Falini L.B."/>
            <person name="Barry K."/>
            <person name="Haridas S."/>
            <person name="Lipzen A."/>
            <person name="Labutti K."/>
            <person name="Grigoriev I.V."/>
            <person name="Murat C."/>
            <person name="Martin F."/>
            <person name="Albertini E."/>
            <person name="Donnini D."/>
            <person name="Bonito G."/>
        </authorList>
    </citation>
    <scope>NUCLEOTIDE SEQUENCE [LARGE SCALE GENOMIC DNA]</scope>
    <source>
        <strain evidence="6 7">Sb_GMNB300</strain>
    </source>
</reference>
<evidence type="ECO:0000313" key="7">
    <source>
        <dbReference type="Proteomes" id="UP000326924"/>
    </source>
</evidence>
<dbReference type="Pfam" id="PF00724">
    <property type="entry name" value="Oxidored_FMN"/>
    <property type="match status" value="1"/>
</dbReference>
<dbReference type="SUPFAM" id="SSF51395">
    <property type="entry name" value="FMN-linked oxidoreductases"/>
    <property type="match status" value="1"/>
</dbReference>
<comment type="similarity">
    <text evidence="1">Belongs to the NADH:flavin oxidoreductase/NADH oxidase family.</text>
</comment>
<evidence type="ECO:0000256" key="2">
    <source>
        <dbReference type="ARBA" id="ARBA00022630"/>
    </source>
</evidence>
<evidence type="ECO:0000256" key="1">
    <source>
        <dbReference type="ARBA" id="ARBA00005979"/>
    </source>
</evidence>
<protein>
    <submittedName>
        <fullName evidence="6">Oxidoreductase</fullName>
    </submittedName>
</protein>
<evidence type="ECO:0000313" key="6">
    <source>
        <dbReference type="EMBL" id="KAA8913646.1"/>
    </source>
</evidence>
<dbReference type="PANTHER" id="PTHR43656">
    <property type="entry name" value="BINDING OXIDOREDUCTASE, PUTATIVE (AFU_ORTHOLOGUE AFUA_2G08260)-RELATED"/>
    <property type="match status" value="1"/>
</dbReference>
<dbReference type="InterPro" id="IPR051799">
    <property type="entry name" value="NADH_flavin_oxidoreductase"/>
</dbReference>
<sequence>MATLATLSAPRKLACGLELRNRLAKAPMAENFALRSERNLPGDLHFTAYRVWGEGEWGMLITGNVAVDPLYLGQPGDVAFHPNDLTDPEALRRWKTWAEACQASGTPTIVQINHPGRQAHPAAGERSFFSKTIAPSAVPLSLSGGWLERLAGWLFLGTPREMTIKDINRVVEQFTGAAKMAFVAGFKGVEVHAAHGYLLTQFLSPKVNLRTDEYGGTPEKRLQLLLRILKEVRAATSKEFCVGVKLNSADFQLMGLYDEEVLQQVKAISDAGVDFIEISGGTYEKPLMAQSREGVPEKPIRESTRLREAYFADFAQKAREVAGSGTSIMLSGGFRSRLGMASAISEGSCDLIGIGRPACTEPHFPKDKMLSTDVPDEDAVVKSFVIPNGSFWRRVPIVGLHAESAWHAKQMKIFGSGKAPDLNLKLRFADF</sequence>
<proteinExistence type="inferred from homology"/>